<dbReference type="GO" id="GO:0070402">
    <property type="term" value="F:NADPH binding"/>
    <property type="evidence" value="ECO:0007669"/>
    <property type="project" value="TreeGrafter"/>
</dbReference>
<dbReference type="Gene3D" id="3.40.50.720">
    <property type="entry name" value="NAD(P)-binding Rossmann-like Domain"/>
    <property type="match status" value="1"/>
</dbReference>
<dbReference type="OrthoDB" id="9792162at2"/>
<protein>
    <submittedName>
        <fullName evidence="4">NADPH:quinone reductase</fullName>
    </submittedName>
</protein>
<dbReference type="EMBL" id="RBAL01000005">
    <property type="protein sequence ID" value="RKN43001.1"/>
    <property type="molecule type" value="Genomic_DNA"/>
</dbReference>
<evidence type="ECO:0000313" key="4">
    <source>
        <dbReference type="EMBL" id="RKN43001.1"/>
    </source>
</evidence>
<comment type="caution">
    <text evidence="4">The sequence shown here is derived from an EMBL/GenBank/DDBJ whole genome shotgun (WGS) entry which is preliminary data.</text>
</comment>
<dbReference type="InterPro" id="IPR013149">
    <property type="entry name" value="ADH-like_C"/>
</dbReference>
<evidence type="ECO:0000256" key="1">
    <source>
        <dbReference type="ARBA" id="ARBA00022857"/>
    </source>
</evidence>
<dbReference type="InterPro" id="IPR036291">
    <property type="entry name" value="NAD(P)-bd_dom_sf"/>
</dbReference>
<evidence type="ECO:0000259" key="3">
    <source>
        <dbReference type="SMART" id="SM00829"/>
    </source>
</evidence>
<keyword evidence="5" id="KW-1185">Reference proteome</keyword>
<dbReference type="CDD" id="cd08268">
    <property type="entry name" value="MDR2"/>
    <property type="match status" value="1"/>
</dbReference>
<name>A0A3A9Z3H7_9ACTN</name>
<dbReference type="InterPro" id="IPR020843">
    <property type="entry name" value="ER"/>
</dbReference>
<dbReference type="Proteomes" id="UP000272474">
    <property type="component" value="Unassembled WGS sequence"/>
</dbReference>
<sequence>MVRVVRFHEHGGPEVLRVEEAEPGKPGAGEVRIRVDALGLNRAEALFRAGTYGQPVRTFPAGLGYEAAGVVEALGEGVTGLAEGQRVSTIPAFRMNDYHVYGEAAIVPAHAVVDRPENVDAVTGSAVWMAYLTAFGGLVHTGGLRPAETVVLTAASSSVGLAAIQLARRLGARPVATTRTAAKREQLLAAGAAEVIVTDEEDVATGVLRVTEGRGADLVFDAVAGPGVSEVARATAHGGRIVLYGTLGGQTIEAPALSFLRSGVRLSGYSITAETTADAGKQREATAFVTAGLRDGTFRPVVDRVFEGLDSIREAHRHLESNVQIGKIVVTVPR</sequence>
<dbReference type="SUPFAM" id="SSF51735">
    <property type="entry name" value="NAD(P)-binding Rossmann-fold domains"/>
    <property type="match status" value="1"/>
</dbReference>
<dbReference type="Pfam" id="PF08240">
    <property type="entry name" value="ADH_N"/>
    <property type="match status" value="1"/>
</dbReference>
<accession>A0A3A9Z3H7</accession>
<dbReference type="Pfam" id="PF00107">
    <property type="entry name" value="ADH_zinc_N"/>
    <property type="match status" value="1"/>
</dbReference>
<dbReference type="SUPFAM" id="SSF50129">
    <property type="entry name" value="GroES-like"/>
    <property type="match status" value="1"/>
</dbReference>
<dbReference type="InterPro" id="IPR013154">
    <property type="entry name" value="ADH-like_N"/>
</dbReference>
<proteinExistence type="predicted"/>
<dbReference type="InterPro" id="IPR011032">
    <property type="entry name" value="GroES-like_sf"/>
</dbReference>
<evidence type="ECO:0000256" key="2">
    <source>
        <dbReference type="ARBA" id="ARBA00023002"/>
    </source>
</evidence>
<gene>
    <name evidence="4" type="ORF">D7294_10805</name>
</gene>
<keyword evidence="2" id="KW-0560">Oxidoreductase</keyword>
<dbReference type="AlphaFoldDB" id="A0A3A9Z3H7"/>
<organism evidence="4 5">
    <name type="scientific">Streptomyces hoynatensis</name>
    <dbReference type="NCBI Taxonomy" id="1141874"/>
    <lineage>
        <taxon>Bacteria</taxon>
        <taxon>Bacillati</taxon>
        <taxon>Actinomycetota</taxon>
        <taxon>Actinomycetes</taxon>
        <taxon>Kitasatosporales</taxon>
        <taxon>Streptomycetaceae</taxon>
        <taxon>Streptomyces</taxon>
    </lineage>
</organism>
<dbReference type="PANTHER" id="PTHR48106:SF5">
    <property type="entry name" value="ZINC-CONTAINING ALCOHOL DEHYDROGENASE"/>
    <property type="match status" value="1"/>
</dbReference>
<dbReference type="Gene3D" id="3.90.180.10">
    <property type="entry name" value="Medium-chain alcohol dehydrogenases, catalytic domain"/>
    <property type="match status" value="1"/>
</dbReference>
<reference evidence="4 5" key="1">
    <citation type="journal article" date="2014" name="Int. J. Syst. Evol. Microbiol.">
        <title>Streptomyces hoynatensis sp. nov., isolated from deep marine sediment.</title>
        <authorList>
            <person name="Veyisoglu A."/>
            <person name="Sahin N."/>
        </authorList>
    </citation>
    <scope>NUCLEOTIDE SEQUENCE [LARGE SCALE GENOMIC DNA]</scope>
    <source>
        <strain evidence="4 5">KCTC 29097</strain>
    </source>
</reference>
<dbReference type="RefSeq" id="WP_120678184.1">
    <property type="nucleotide sequence ID" value="NZ_RBAL01000005.1"/>
</dbReference>
<dbReference type="SMART" id="SM00829">
    <property type="entry name" value="PKS_ER"/>
    <property type="match status" value="1"/>
</dbReference>
<keyword evidence="1" id="KW-0521">NADP</keyword>
<feature type="domain" description="Enoyl reductase (ER)" evidence="3">
    <location>
        <begin position="11"/>
        <end position="330"/>
    </location>
</feature>
<evidence type="ECO:0000313" key="5">
    <source>
        <dbReference type="Proteomes" id="UP000272474"/>
    </source>
</evidence>
<dbReference type="GO" id="GO:0016651">
    <property type="term" value="F:oxidoreductase activity, acting on NAD(P)H"/>
    <property type="evidence" value="ECO:0007669"/>
    <property type="project" value="TreeGrafter"/>
</dbReference>
<dbReference type="PANTHER" id="PTHR48106">
    <property type="entry name" value="QUINONE OXIDOREDUCTASE PIG3-RELATED"/>
    <property type="match status" value="1"/>
</dbReference>